<feature type="transmembrane region" description="Helical" evidence="8">
    <location>
        <begin position="72"/>
        <end position="91"/>
    </location>
</feature>
<evidence type="ECO:0000256" key="5">
    <source>
        <dbReference type="ARBA" id="ARBA00023065"/>
    </source>
</evidence>
<evidence type="ECO:0000256" key="6">
    <source>
        <dbReference type="ARBA" id="ARBA00023136"/>
    </source>
</evidence>
<evidence type="ECO:0000256" key="3">
    <source>
        <dbReference type="ARBA" id="ARBA00022692"/>
    </source>
</evidence>
<feature type="compositionally biased region" description="Polar residues" evidence="7">
    <location>
        <begin position="222"/>
        <end position="239"/>
    </location>
</feature>
<dbReference type="PANTHER" id="PTHR33281:SF21">
    <property type="entry name" value="MEMBRANE PROTEIN"/>
    <property type="match status" value="1"/>
</dbReference>
<evidence type="ECO:0000256" key="1">
    <source>
        <dbReference type="ARBA" id="ARBA00004141"/>
    </source>
</evidence>
<sequence length="378" mass="41944">MDTSRTGTVKTAFSSIILTPRIKRKHLRKYSWLPDVLRVKNTIIKRIAGPVLTVTLFAVLICYMWSKGQKVALPNSIVPLLSVVVGLILVFRNSTSYDRYWEGRKCFSSMTSHVRNFARLTWVNVGLPPAGPAPSGTKGKTPSSDVTEHQLHRRKVEALKLALAFAFAVKHYLRGEEGTEYEDYIGVLPPSFARFDEIGYNTQKTVSTATYAATERANSLALSDGSLSGRSSPDGSRTGTNKRLRVKRSNPNVASPTTPLLRGTHRSVQFHPYADEASLPLPLVIAHELARIIYGFRRDGFLETVGPAGTNSLNQVIQSMVNELSSMERVANTPIPKACVYIIPGHSFQLLSALWHRWYSLEAMCHPLPLCAPVHPHQ</sequence>
<evidence type="ECO:0000256" key="8">
    <source>
        <dbReference type="SAM" id="Phobius"/>
    </source>
</evidence>
<evidence type="ECO:0000256" key="7">
    <source>
        <dbReference type="SAM" id="MobiDB-lite"/>
    </source>
</evidence>
<keyword evidence="2" id="KW-0813">Transport</keyword>
<comment type="caution">
    <text evidence="9">The sequence shown here is derived from an EMBL/GenBank/DDBJ whole genome shotgun (WGS) entry which is preliminary data.</text>
</comment>
<feature type="transmembrane region" description="Helical" evidence="8">
    <location>
        <begin position="47"/>
        <end position="66"/>
    </location>
</feature>
<dbReference type="Pfam" id="PF25539">
    <property type="entry name" value="Bestrophin_2"/>
    <property type="match status" value="1"/>
</dbReference>
<feature type="region of interest" description="Disordered" evidence="7">
    <location>
        <begin position="222"/>
        <end position="260"/>
    </location>
</feature>
<keyword evidence="10" id="KW-1185">Reference proteome</keyword>
<dbReference type="EMBL" id="JASNQZ010000015">
    <property type="protein sequence ID" value="KAL0947128.1"/>
    <property type="molecule type" value="Genomic_DNA"/>
</dbReference>
<reference evidence="10" key="1">
    <citation type="submission" date="2024-06" db="EMBL/GenBank/DDBJ databases">
        <title>Multi-omics analyses provide insights into the biosynthesis of the anticancer antibiotic pleurotin in Hohenbuehelia grisea.</title>
        <authorList>
            <person name="Weaver J.A."/>
            <person name="Alberti F."/>
        </authorList>
    </citation>
    <scope>NUCLEOTIDE SEQUENCE [LARGE SCALE GENOMIC DNA]</scope>
    <source>
        <strain evidence="10">T-177</strain>
    </source>
</reference>
<keyword evidence="3 8" id="KW-0812">Transmembrane</keyword>
<keyword evidence="4 8" id="KW-1133">Transmembrane helix</keyword>
<keyword evidence="6 8" id="KW-0472">Membrane</keyword>
<name>A0ABR3IV43_9AGAR</name>
<evidence type="ECO:0000313" key="9">
    <source>
        <dbReference type="EMBL" id="KAL0947128.1"/>
    </source>
</evidence>
<dbReference type="PANTHER" id="PTHR33281">
    <property type="entry name" value="UPF0187 PROTEIN YNEE"/>
    <property type="match status" value="1"/>
</dbReference>
<proteinExistence type="predicted"/>
<evidence type="ECO:0000256" key="2">
    <source>
        <dbReference type="ARBA" id="ARBA00022448"/>
    </source>
</evidence>
<evidence type="ECO:0000256" key="4">
    <source>
        <dbReference type="ARBA" id="ARBA00022989"/>
    </source>
</evidence>
<protein>
    <submittedName>
        <fullName evidence="9">Uncharacterized protein</fullName>
    </submittedName>
</protein>
<organism evidence="9 10">
    <name type="scientific">Hohenbuehelia grisea</name>
    <dbReference type="NCBI Taxonomy" id="104357"/>
    <lineage>
        <taxon>Eukaryota</taxon>
        <taxon>Fungi</taxon>
        <taxon>Dikarya</taxon>
        <taxon>Basidiomycota</taxon>
        <taxon>Agaricomycotina</taxon>
        <taxon>Agaricomycetes</taxon>
        <taxon>Agaricomycetidae</taxon>
        <taxon>Agaricales</taxon>
        <taxon>Pleurotineae</taxon>
        <taxon>Pleurotaceae</taxon>
        <taxon>Hohenbuehelia</taxon>
    </lineage>
</organism>
<gene>
    <name evidence="9" type="ORF">HGRIS_013260</name>
</gene>
<comment type="subcellular location">
    <subcellularLocation>
        <location evidence="1">Membrane</location>
        <topology evidence="1">Multi-pass membrane protein</topology>
    </subcellularLocation>
</comment>
<dbReference type="InterPro" id="IPR044669">
    <property type="entry name" value="YneE/VCCN1/2-like"/>
</dbReference>
<evidence type="ECO:0000313" key="10">
    <source>
        <dbReference type="Proteomes" id="UP001556367"/>
    </source>
</evidence>
<feature type="compositionally biased region" description="Polar residues" evidence="7">
    <location>
        <begin position="249"/>
        <end position="258"/>
    </location>
</feature>
<keyword evidence="5" id="KW-0406">Ion transport</keyword>
<dbReference type="Proteomes" id="UP001556367">
    <property type="component" value="Unassembled WGS sequence"/>
</dbReference>
<accession>A0ABR3IV43</accession>